<keyword evidence="2" id="KW-1185">Reference proteome</keyword>
<evidence type="ECO:0000313" key="2">
    <source>
        <dbReference type="Proteomes" id="UP001196413"/>
    </source>
</evidence>
<accession>A0AAD5MXW1</accession>
<evidence type="ECO:0000313" key="1">
    <source>
        <dbReference type="EMBL" id="KAJ1364853.1"/>
    </source>
</evidence>
<dbReference type="Proteomes" id="UP001196413">
    <property type="component" value="Unassembled WGS sequence"/>
</dbReference>
<organism evidence="1 2">
    <name type="scientific">Parelaphostrongylus tenuis</name>
    <name type="common">Meningeal worm</name>
    <dbReference type="NCBI Taxonomy" id="148309"/>
    <lineage>
        <taxon>Eukaryota</taxon>
        <taxon>Metazoa</taxon>
        <taxon>Ecdysozoa</taxon>
        <taxon>Nematoda</taxon>
        <taxon>Chromadorea</taxon>
        <taxon>Rhabditida</taxon>
        <taxon>Rhabditina</taxon>
        <taxon>Rhabditomorpha</taxon>
        <taxon>Strongyloidea</taxon>
        <taxon>Metastrongylidae</taxon>
        <taxon>Parelaphostrongylus</taxon>
    </lineage>
</organism>
<proteinExistence type="predicted"/>
<dbReference type="AlphaFoldDB" id="A0AAD5MXW1"/>
<gene>
    <name evidence="1" type="ORF">KIN20_025036</name>
</gene>
<protein>
    <submittedName>
        <fullName evidence="1">Uncharacterized protein</fullName>
    </submittedName>
</protein>
<comment type="caution">
    <text evidence="1">The sequence shown here is derived from an EMBL/GenBank/DDBJ whole genome shotgun (WGS) entry which is preliminary data.</text>
</comment>
<sequence>MITPQYSYFTLMIAQNLFSQENKEFGHNVEHSKDAKSHWVVVWYIRNDGDKQDPVRSPIQHSLVIDHLNVSVRLLLRLQEESSQPTFDEIRGKDEVLCRQQKQK</sequence>
<reference evidence="1" key="1">
    <citation type="submission" date="2021-06" db="EMBL/GenBank/DDBJ databases">
        <title>Parelaphostrongylus tenuis whole genome reference sequence.</title>
        <authorList>
            <person name="Garwood T.J."/>
            <person name="Larsen P.A."/>
            <person name="Fountain-Jones N.M."/>
            <person name="Garbe J.R."/>
            <person name="Macchietto M.G."/>
            <person name="Kania S.A."/>
            <person name="Gerhold R.W."/>
            <person name="Richards J.E."/>
            <person name="Wolf T.M."/>
        </authorList>
    </citation>
    <scope>NUCLEOTIDE SEQUENCE</scope>
    <source>
        <strain evidence="1">MNPRO001-30</strain>
        <tissue evidence="1">Meninges</tissue>
    </source>
</reference>
<name>A0AAD5MXW1_PARTN</name>
<dbReference type="EMBL" id="JAHQIW010005082">
    <property type="protein sequence ID" value="KAJ1364853.1"/>
    <property type="molecule type" value="Genomic_DNA"/>
</dbReference>